<keyword evidence="4" id="KW-1185">Reference proteome</keyword>
<dbReference type="EMBL" id="BQKI01000080">
    <property type="protein sequence ID" value="GJN28453.1"/>
    <property type="molecule type" value="Genomic_DNA"/>
</dbReference>
<feature type="coiled-coil region" evidence="1">
    <location>
        <begin position="125"/>
        <end position="197"/>
    </location>
</feature>
<organism evidence="3 4">
    <name type="scientific">Eleusine coracana subsp. coracana</name>
    <dbReference type="NCBI Taxonomy" id="191504"/>
    <lineage>
        <taxon>Eukaryota</taxon>
        <taxon>Viridiplantae</taxon>
        <taxon>Streptophyta</taxon>
        <taxon>Embryophyta</taxon>
        <taxon>Tracheophyta</taxon>
        <taxon>Spermatophyta</taxon>
        <taxon>Magnoliopsida</taxon>
        <taxon>Liliopsida</taxon>
        <taxon>Poales</taxon>
        <taxon>Poaceae</taxon>
        <taxon>PACMAD clade</taxon>
        <taxon>Chloridoideae</taxon>
        <taxon>Cynodonteae</taxon>
        <taxon>Eleusininae</taxon>
        <taxon>Eleusine</taxon>
    </lineage>
</organism>
<keyword evidence="1" id="KW-0175">Coiled coil</keyword>
<comment type="caution">
    <text evidence="3">The sequence shown here is derived from an EMBL/GenBank/DDBJ whole genome shotgun (WGS) entry which is preliminary data.</text>
</comment>
<dbReference type="PANTHER" id="PTHR31016">
    <property type="entry name" value="OS04G0228100 PROTEIN"/>
    <property type="match status" value="1"/>
</dbReference>
<evidence type="ECO:0000313" key="4">
    <source>
        <dbReference type="Proteomes" id="UP001054889"/>
    </source>
</evidence>
<feature type="compositionally biased region" description="Polar residues" evidence="2">
    <location>
        <begin position="270"/>
        <end position="298"/>
    </location>
</feature>
<reference evidence="3" key="2">
    <citation type="submission" date="2021-12" db="EMBL/GenBank/DDBJ databases">
        <title>Resequencing data analysis of finger millet.</title>
        <authorList>
            <person name="Hatakeyama M."/>
            <person name="Aluri S."/>
            <person name="Balachadran M.T."/>
            <person name="Sivarajan S.R."/>
            <person name="Poveda L."/>
            <person name="Shimizu-Inatsugi R."/>
            <person name="Schlapbach R."/>
            <person name="Sreeman S.M."/>
            <person name="Shimizu K.K."/>
        </authorList>
    </citation>
    <scope>NUCLEOTIDE SEQUENCE</scope>
</reference>
<reference evidence="3" key="1">
    <citation type="journal article" date="2018" name="DNA Res.">
        <title>Multiple hybrid de novo genome assembly of finger millet, an orphan allotetraploid crop.</title>
        <authorList>
            <person name="Hatakeyama M."/>
            <person name="Aluri S."/>
            <person name="Balachadran M.T."/>
            <person name="Sivarajan S.R."/>
            <person name="Patrignani A."/>
            <person name="Gruter S."/>
            <person name="Poveda L."/>
            <person name="Shimizu-Inatsugi R."/>
            <person name="Baeten J."/>
            <person name="Francoijs K.J."/>
            <person name="Nataraja K.N."/>
            <person name="Reddy Y.A.N."/>
            <person name="Phadnis S."/>
            <person name="Ravikumar R.L."/>
            <person name="Schlapbach R."/>
            <person name="Sreeman S.M."/>
            <person name="Shimizu K.K."/>
        </authorList>
    </citation>
    <scope>NUCLEOTIDE SEQUENCE</scope>
</reference>
<feature type="region of interest" description="Disordered" evidence="2">
    <location>
        <begin position="32"/>
        <end position="57"/>
    </location>
</feature>
<evidence type="ECO:0000256" key="2">
    <source>
        <dbReference type="SAM" id="MobiDB-lite"/>
    </source>
</evidence>
<name>A0AAV5EYI8_ELECO</name>
<gene>
    <name evidence="3" type="primary">gb16578</name>
    <name evidence="3" type="ORF">PR202_gb16578</name>
</gene>
<feature type="compositionally biased region" description="Acidic residues" evidence="2">
    <location>
        <begin position="218"/>
        <end position="233"/>
    </location>
</feature>
<protein>
    <submittedName>
        <fullName evidence="3">Uncharacterized protein</fullName>
    </submittedName>
</protein>
<dbReference type="PANTHER" id="PTHR31016:SF5">
    <property type="entry name" value="EXPRESSED PROTEIN"/>
    <property type="match status" value="1"/>
</dbReference>
<sequence>MDEPKLGLWETLARKAKGILDEDALGHKFEDLRRESPRVDPVSSGGDQVPQSRWSFENHWKPGDAASRIRPEALSASVNQLSGRIKTALEEGLTIVDHKTSSIIQETKKIQIRRKPVANAMAAKAKLLLRELKSVKADLAFAKQRCAQLEEENKLLRETKQKGSKPEEDDDVIRVQLETLLAEKSRLAQENSTYARENRFLREIVEFHQFTAHDVVSLDDGDMEDDDDQEEDSNIIRTENKLPAVEENSEHEELSHLPSRPESLILGAGETSSPKSSNSRSVADSPNNVTEPNASASV</sequence>
<dbReference type="Proteomes" id="UP001054889">
    <property type="component" value="Unassembled WGS sequence"/>
</dbReference>
<evidence type="ECO:0000313" key="3">
    <source>
        <dbReference type="EMBL" id="GJN28453.1"/>
    </source>
</evidence>
<feature type="compositionally biased region" description="Polar residues" evidence="2">
    <location>
        <begin position="45"/>
        <end position="55"/>
    </location>
</feature>
<feature type="region of interest" description="Disordered" evidence="2">
    <location>
        <begin position="218"/>
        <end position="298"/>
    </location>
</feature>
<dbReference type="AlphaFoldDB" id="A0AAV5EYI8"/>
<proteinExistence type="predicted"/>
<accession>A0AAV5EYI8</accession>
<evidence type="ECO:0000256" key="1">
    <source>
        <dbReference type="SAM" id="Coils"/>
    </source>
</evidence>